<evidence type="ECO:0000259" key="2">
    <source>
        <dbReference type="Pfam" id="PF09822"/>
    </source>
</evidence>
<reference evidence="4 5" key="1">
    <citation type="submission" date="2020-01" db="EMBL/GenBank/DDBJ databases">
        <title>Complete genome sequence of a human oral phylogroup 1 Treponema sp. strain ATCC 700766, originally isolated from periodontitis dental plaque.</title>
        <authorList>
            <person name="Chan Y."/>
            <person name="Huo Y.-B."/>
            <person name="Yu X.-L."/>
            <person name="Zeng H."/>
            <person name="Leung W.-K."/>
            <person name="Watt R.M."/>
        </authorList>
    </citation>
    <scope>NUCLEOTIDE SEQUENCE [LARGE SCALE GENOMIC DNA]</scope>
    <source>
        <strain evidence="4 5">OMZ 804</strain>
    </source>
</reference>
<dbReference type="InterPro" id="IPR019196">
    <property type="entry name" value="ABC_transp_unknown"/>
</dbReference>
<feature type="domain" description="ABC-type uncharacterised transport system" evidence="2">
    <location>
        <begin position="200"/>
        <end position="454"/>
    </location>
</feature>
<evidence type="ECO:0000259" key="3">
    <source>
        <dbReference type="Pfam" id="PF23357"/>
    </source>
</evidence>
<dbReference type="Proteomes" id="UP000464374">
    <property type="component" value="Chromosome"/>
</dbReference>
<feature type="transmembrane region" description="Helical" evidence="1">
    <location>
        <begin position="496"/>
        <end position="516"/>
    </location>
</feature>
<dbReference type="AlphaFoldDB" id="A0A6P1XZD3"/>
<gene>
    <name evidence="4" type="ORF">GWP43_01755</name>
</gene>
<dbReference type="InterPro" id="IPR055396">
    <property type="entry name" value="DUF7088"/>
</dbReference>
<evidence type="ECO:0000313" key="4">
    <source>
        <dbReference type="EMBL" id="QHX42380.1"/>
    </source>
</evidence>
<name>A0A6P1XZD3_9SPIR</name>
<dbReference type="EMBL" id="CP048020">
    <property type="protein sequence ID" value="QHX42380.1"/>
    <property type="molecule type" value="Genomic_DNA"/>
</dbReference>
<keyword evidence="1" id="KW-0812">Transmembrane</keyword>
<dbReference type="RefSeq" id="WP_162662220.1">
    <property type="nucleotide sequence ID" value="NZ_CP048020.1"/>
</dbReference>
<keyword evidence="1" id="KW-1133">Transmembrane helix</keyword>
<dbReference type="KEGG" id="trz:GWP43_01755"/>
<protein>
    <submittedName>
        <fullName evidence="4">Uncharacterized protein</fullName>
    </submittedName>
</protein>
<dbReference type="Pfam" id="PF23357">
    <property type="entry name" value="DUF7088"/>
    <property type="match status" value="1"/>
</dbReference>
<accession>A0A6P1XZD3</accession>
<sequence>MNTKSISIKMRSVKEYRIQALLLGAIVVTAALLSQRFYARLDMTQQRTYSLSAYTRSILNGLEGTVTITWFRSYNIDGFLPSLQYVEDILAEYQRTADGRCLVRYKDTEKLSPQQLNQLGIVARQIERNSNNTQVLQNLYSGLLCEYRGESRVIPFLSDIYTLEADIARFITEMNQDAQGRKLDRSVYVAFPEGGAENGATGNYKYVLPWLEYAGFVPITLTKPYPELHPEIPLLVIGSSYFDADMLTAVDTFINRHGSAVFFVSANTVDIGGSWEATPKKDDGLLELLARSGFAVQTNLVMDPVNFRMTLPAADGSRYEHINYPFWVQVFRQEAEAIPPLLSAAKPAQFFWPSELVCTAARGKTPLPLLVSSNKSALQLPPYNTDPHGTQLTAAANGEHAAYPLAAFSERGVNAVSGISGADNARLLVVADEYCVSSAVEYTNSDANLDFMVNTVYWIARQDALLQLKNKQPAVLPFRYFESDAAFNRIIAAARILNLVLVPMLIIGAGAALYILRRRNHA</sequence>
<keyword evidence="1" id="KW-0472">Membrane</keyword>
<evidence type="ECO:0000256" key="1">
    <source>
        <dbReference type="SAM" id="Phobius"/>
    </source>
</evidence>
<proteinExistence type="predicted"/>
<dbReference type="Pfam" id="PF09822">
    <property type="entry name" value="ABC_transp_aux"/>
    <property type="match status" value="1"/>
</dbReference>
<feature type="domain" description="DUF7088" evidence="3">
    <location>
        <begin position="46"/>
        <end position="144"/>
    </location>
</feature>
<organism evidence="4 5">
    <name type="scientific">Treponema vincentii</name>
    <dbReference type="NCBI Taxonomy" id="69710"/>
    <lineage>
        <taxon>Bacteria</taxon>
        <taxon>Pseudomonadati</taxon>
        <taxon>Spirochaetota</taxon>
        <taxon>Spirochaetia</taxon>
        <taxon>Spirochaetales</taxon>
        <taxon>Treponemataceae</taxon>
        <taxon>Treponema</taxon>
    </lineage>
</organism>
<evidence type="ECO:0000313" key="5">
    <source>
        <dbReference type="Proteomes" id="UP000464374"/>
    </source>
</evidence>